<dbReference type="HOGENOM" id="CLU_252728_0_0_1"/>
<keyword evidence="8" id="KW-1185">Reference proteome</keyword>
<dbReference type="Proteomes" id="UP000015104">
    <property type="component" value="Unassembled WGS sequence"/>
</dbReference>
<evidence type="ECO:0000256" key="3">
    <source>
        <dbReference type="ARBA" id="ARBA00022801"/>
    </source>
</evidence>
<gene>
    <name evidence="7" type="primary">107361264</name>
</gene>
<dbReference type="STRING" id="32264.T1K7Z5"/>
<dbReference type="OMA" id="NIKCERI"/>
<evidence type="ECO:0000256" key="1">
    <source>
        <dbReference type="ARBA" id="ARBA00000451"/>
    </source>
</evidence>
<dbReference type="EnsemblMetazoa" id="tetur06g06140.1">
    <property type="protein sequence ID" value="tetur06g06140.1"/>
    <property type="gene ID" value="tetur06g06140"/>
</dbReference>
<reference evidence="8" key="1">
    <citation type="submission" date="2011-08" db="EMBL/GenBank/DDBJ databases">
        <authorList>
            <person name="Rombauts S."/>
        </authorList>
    </citation>
    <scope>NUCLEOTIDE SEQUENCE</scope>
    <source>
        <strain evidence="8">London</strain>
    </source>
</reference>
<dbReference type="Pfam" id="PF03568">
    <property type="entry name" value="Separin_C"/>
    <property type="match status" value="1"/>
</dbReference>
<dbReference type="GO" id="GO:0004197">
    <property type="term" value="F:cysteine-type endopeptidase activity"/>
    <property type="evidence" value="ECO:0007669"/>
    <property type="project" value="InterPro"/>
</dbReference>
<dbReference type="OrthoDB" id="10255632at2759"/>
<feature type="region of interest" description="Disordered" evidence="5">
    <location>
        <begin position="93"/>
        <end position="120"/>
    </location>
</feature>
<evidence type="ECO:0000313" key="7">
    <source>
        <dbReference type="EnsemblMetazoa" id="tetur06g06140.1"/>
    </source>
</evidence>
<sequence length="1427" mass="162886">MDKPKMACRATPKPTKSKYCAKISEGLKIATWLQGDQAKCISTVKQAIKIFNDHYQLESCACINRGSNLLVLAVSSYHLFFLSLESFSEKVAEEEKKFEPEDQTDQPDSNHDDDGISGSHLPNIEASNSSRYGNDSLPQFVNSNCQQTVLKPLKQCVQYLREALSDAKAIPAKLLEGLRLNTLLLTAHNIFKCYSQPDYQYHCARLMIELAGKILPEEKESLLTAYHILIRLYLDFNIVTKARKYLQMAQKTMDQMKLKNFESYQAGLIYLDQCEIELKLGSSEESGAKLKKFLQSQYLNKLTLNRFYLKGLALLLASKFPSSYQFSSDFNEFLEPLHISLTILKRWHRSLLALPPKESDTIEDDHAWFKYDIYSFSMDALYLAKTFYLNIGFPFELSPFFNCLLSLSRRNCFLLWSIKLLKIGASIDLKCDKIKPVLAKLQNGLKTLTIVSTSKTNTESGDLQSKSSSPSKLHSKLVNTFNDIDVELPDNSAHYSDYSKTSDHCIHDIGHINAWDVEKILRKNHSKDDDDDIIDEPTFAKMLDSVGSSLPFPYNVHFIDLLVTFSYIKEKFDAELIDKMQQVMKSFENSQDTMFQKLIKFLHVKDDELIPLLIPDILLLKLNMVDMLTDYYSKKNDFSSVVSICSSFLPKIVVPCISFTINDYIARLLFKLIKAKNSFLNLKPSFPEFDSKEIQEKMVRPMLTCRTPSPVRTKTISNKINAPKREANYKMEELRDYAKSLHTINPPKKQIPKRVTRNSARHSSISSDKASSTDSDIIILAENIKPPSSARKARTSSKNKIVPILRYNGATKNEQSEPLAISNSLSAPSKSSACPIDSLTEAIDCITIDDQTVDGDVFVSHSNLISEVTAASSKINTNINSLKNLSVYYCNHPPIDIYPDLNYQLFQLYSSSKRPNLNAASYHLHESSNSSMIRYRALFTNENKKRLKVPMELSLDNIIFDPIKDINFQNFHKKTQIIPENWRILQIFSIPNNKSDKGIPDLLLSRWQKNKKTVMIKIKGNPDKFTRNFMDEFYEIIQLSNASIRKQDSQTFWSARTALDQRLNMLLQSVADAWLGPFKSLFMGDVQDSKMQKLRAAIKKSVYEFFDPDLCCDEALLECIIESFPILTAHQFETAMCLLFNQFSFTILEECYHNCMEVFEKFYPDDEKKDLLQNLNFGPIGLIVNKQLEGFPFESLPNVISTKQQIFRIPSLRFLTALLETHLKTEKLYTQGINSSNAYYLLNPTNNLMKTENRFKDKFISQKSWKGCISQPPDWKDLKDSLTKRDLYIFFGHGAGSRYFKSIPDGIDSVTLRTAALVVGCCSGKLFLDGSMFDSFGMPYRFMINGCPTYVGVLWDVTDGDIDRFADKLLTLWLPNWPENEKKETEEKKAKFRALSEALLNARAACRFTCLTGAAPVIYGLPIALKK</sequence>
<evidence type="ECO:0000256" key="5">
    <source>
        <dbReference type="SAM" id="MobiDB-lite"/>
    </source>
</evidence>
<keyword evidence="4" id="KW-0159">Chromosome partition</keyword>
<feature type="region of interest" description="Disordered" evidence="5">
    <location>
        <begin position="745"/>
        <end position="770"/>
    </location>
</feature>
<dbReference type="PANTHER" id="PTHR12792:SF0">
    <property type="entry name" value="SEPARIN"/>
    <property type="match status" value="1"/>
</dbReference>
<evidence type="ECO:0000256" key="2">
    <source>
        <dbReference type="ARBA" id="ARBA00012489"/>
    </source>
</evidence>
<organism evidence="7 8">
    <name type="scientific">Tetranychus urticae</name>
    <name type="common">Two-spotted spider mite</name>
    <dbReference type="NCBI Taxonomy" id="32264"/>
    <lineage>
        <taxon>Eukaryota</taxon>
        <taxon>Metazoa</taxon>
        <taxon>Ecdysozoa</taxon>
        <taxon>Arthropoda</taxon>
        <taxon>Chelicerata</taxon>
        <taxon>Arachnida</taxon>
        <taxon>Acari</taxon>
        <taxon>Acariformes</taxon>
        <taxon>Trombidiformes</taxon>
        <taxon>Prostigmata</taxon>
        <taxon>Eleutherengona</taxon>
        <taxon>Raphignathae</taxon>
        <taxon>Tetranychoidea</taxon>
        <taxon>Tetranychidae</taxon>
        <taxon>Tetranychus</taxon>
    </lineage>
</organism>
<keyword evidence="3" id="KW-0378">Hydrolase</keyword>
<feature type="compositionally biased region" description="Basic residues" evidence="5">
    <location>
        <begin position="750"/>
        <end position="760"/>
    </location>
</feature>
<dbReference type="PROSITE" id="PS51700">
    <property type="entry name" value="SEPARIN"/>
    <property type="match status" value="1"/>
</dbReference>
<name>T1K7Z5_TETUR</name>
<dbReference type="GO" id="GO:0005634">
    <property type="term" value="C:nucleus"/>
    <property type="evidence" value="ECO:0007669"/>
    <property type="project" value="InterPro"/>
</dbReference>
<evidence type="ECO:0000256" key="4">
    <source>
        <dbReference type="ARBA" id="ARBA00022829"/>
    </source>
</evidence>
<dbReference type="EMBL" id="CAEY01001815">
    <property type="status" value="NOT_ANNOTATED_CDS"/>
    <property type="molecule type" value="Genomic_DNA"/>
</dbReference>
<dbReference type="GO" id="GO:0005737">
    <property type="term" value="C:cytoplasm"/>
    <property type="evidence" value="ECO:0007669"/>
    <property type="project" value="TreeGrafter"/>
</dbReference>
<dbReference type="InterPro" id="IPR030397">
    <property type="entry name" value="SEPARIN_core_dom"/>
</dbReference>
<dbReference type="eggNOG" id="KOG1849">
    <property type="taxonomic scope" value="Eukaryota"/>
</dbReference>
<dbReference type="EC" id="3.4.22.49" evidence="2"/>
<dbReference type="GO" id="GO:0051307">
    <property type="term" value="P:meiotic chromosome separation"/>
    <property type="evidence" value="ECO:0007669"/>
    <property type="project" value="TreeGrafter"/>
</dbReference>
<proteinExistence type="predicted"/>
<comment type="catalytic activity">
    <reaction evidence="1">
        <text>All bonds known to be hydrolyzed by this endopeptidase have arginine in P1 and an acidic residue in P4. P6 is often occupied by an acidic residue or by a hydroxy-amino-acid residue, the phosphorylation of which enhances cleavage.</text>
        <dbReference type="EC" id="3.4.22.49"/>
    </reaction>
</comment>
<accession>T1K7Z5</accession>
<dbReference type="InterPro" id="IPR005314">
    <property type="entry name" value="Peptidase_C50"/>
</dbReference>
<evidence type="ECO:0000259" key="6">
    <source>
        <dbReference type="PROSITE" id="PS51700"/>
    </source>
</evidence>
<feature type="domain" description="Peptidase C50" evidence="6">
    <location>
        <begin position="1235"/>
        <end position="1332"/>
    </location>
</feature>
<dbReference type="KEGG" id="tut:107361264"/>
<dbReference type="GO" id="GO:0006508">
    <property type="term" value="P:proteolysis"/>
    <property type="evidence" value="ECO:0007669"/>
    <property type="project" value="InterPro"/>
</dbReference>
<protein>
    <recommendedName>
        <fullName evidence="2">separase</fullName>
        <ecNumber evidence="2">3.4.22.49</ecNumber>
    </recommendedName>
</protein>
<reference evidence="7" key="2">
    <citation type="submission" date="2015-06" db="UniProtKB">
        <authorList>
            <consortium name="EnsemblMetazoa"/>
        </authorList>
    </citation>
    <scope>IDENTIFICATION</scope>
</reference>
<dbReference type="PANTHER" id="PTHR12792">
    <property type="entry name" value="EXTRA SPINDLE POLES 1-RELATED"/>
    <property type="match status" value="1"/>
</dbReference>
<dbReference type="GO" id="GO:0072686">
    <property type="term" value="C:mitotic spindle"/>
    <property type="evidence" value="ECO:0007669"/>
    <property type="project" value="TreeGrafter"/>
</dbReference>
<evidence type="ECO:0000313" key="8">
    <source>
        <dbReference type="Proteomes" id="UP000015104"/>
    </source>
</evidence>